<dbReference type="EMBL" id="BMXR01000012">
    <property type="protein sequence ID" value="GGX68923.1"/>
    <property type="molecule type" value="Genomic_DNA"/>
</dbReference>
<gene>
    <name evidence="2" type="ORF">GCM10007392_40730</name>
</gene>
<accession>A0A918NI01</accession>
<feature type="coiled-coil region" evidence="1">
    <location>
        <begin position="41"/>
        <end position="72"/>
    </location>
</feature>
<sequence>MPTVQDWLWIEVMFIQALLGSISSNVRRVVISFNQEEWVLVATLERMNEEDKEEMEDAVDEFSILLEDIKEHITEIAYTKAKAKIIVSKDKPTPINNENMRIVFQRKEV</sequence>
<dbReference type="AlphaFoldDB" id="A0A918NI01"/>
<name>A0A918NI01_9GAMM</name>
<keyword evidence="1" id="KW-0175">Coiled coil</keyword>
<protein>
    <submittedName>
        <fullName evidence="2">Uncharacterized protein</fullName>
    </submittedName>
</protein>
<dbReference type="RefSeq" id="WP_189612192.1">
    <property type="nucleotide sequence ID" value="NZ_BMXR01000012.1"/>
</dbReference>
<reference evidence="2" key="2">
    <citation type="submission" date="2020-09" db="EMBL/GenBank/DDBJ databases">
        <authorList>
            <person name="Sun Q."/>
            <person name="Kim S."/>
        </authorList>
    </citation>
    <scope>NUCLEOTIDE SEQUENCE</scope>
    <source>
        <strain evidence="2">KCTC 22169</strain>
    </source>
</reference>
<evidence type="ECO:0000313" key="3">
    <source>
        <dbReference type="Proteomes" id="UP000626148"/>
    </source>
</evidence>
<dbReference type="Proteomes" id="UP000626148">
    <property type="component" value="Unassembled WGS sequence"/>
</dbReference>
<dbReference type="InterPro" id="IPR058702">
    <property type="entry name" value="MafI2-like"/>
</dbReference>
<evidence type="ECO:0000256" key="1">
    <source>
        <dbReference type="SAM" id="Coils"/>
    </source>
</evidence>
<reference evidence="2" key="1">
    <citation type="journal article" date="2014" name="Int. J. Syst. Evol. Microbiol.">
        <title>Complete genome sequence of Corynebacterium casei LMG S-19264T (=DSM 44701T), isolated from a smear-ripened cheese.</title>
        <authorList>
            <consortium name="US DOE Joint Genome Institute (JGI-PGF)"/>
            <person name="Walter F."/>
            <person name="Albersmeier A."/>
            <person name="Kalinowski J."/>
            <person name="Ruckert C."/>
        </authorList>
    </citation>
    <scope>NUCLEOTIDE SEQUENCE</scope>
    <source>
        <strain evidence="2">KCTC 22169</strain>
    </source>
</reference>
<comment type="caution">
    <text evidence="2">The sequence shown here is derived from an EMBL/GenBank/DDBJ whole genome shotgun (WGS) entry which is preliminary data.</text>
</comment>
<evidence type="ECO:0000313" key="2">
    <source>
        <dbReference type="EMBL" id="GGX68923.1"/>
    </source>
</evidence>
<proteinExistence type="predicted"/>
<dbReference type="Pfam" id="PF26541">
    <property type="entry name" value="MafI2"/>
    <property type="match status" value="1"/>
</dbReference>
<organism evidence="2 3">
    <name type="scientific">Saccharospirillum salsuginis</name>
    <dbReference type="NCBI Taxonomy" id="418750"/>
    <lineage>
        <taxon>Bacteria</taxon>
        <taxon>Pseudomonadati</taxon>
        <taxon>Pseudomonadota</taxon>
        <taxon>Gammaproteobacteria</taxon>
        <taxon>Oceanospirillales</taxon>
        <taxon>Saccharospirillaceae</taxon>
        <taxon>Saccharospirillum</taxon>
    </lineage>
</organism>
<keyword evidence="3" id="KW-1185">Reference proteome</keyword>